<dbReference type="EMBL" id="JARK01001341">
    <property type="protein sequence ID" value="EYC30552.1"/>
    <property type="molecule type" value="Genomic_DNA"/>
</dbReference>
<evidence type="ECO:0000313" key="3">
    <source>
        <dbReference type="Proteomes" id="UP000024635"/>
    </source>
</evidence>
<evidence type="ECO:0000256" key="1">
    <source>
        <dbReference type="SAM" id="MobiDB-lite"/>
    </source>
</evidence>
<sequence>MPSSLLDQDGPILLLDSCSSAFLTPPSADPHLHAFPIAWPRRTGILRFSSLLGQDRPVASRFPQFLAKKDLYRDVCTTDKPRQNRRTRRSRQTTVADANEPVAAAGPPWRTQTNRSPLDGFTLHE</sequence>
<protein>
    <submittedName>
        <fullName evidence="2">Uncharacterized protein</fullName>
    </submittedName>
</protein>
<dbReference type="Proteomes" id="UP000024635">
    <property type="component" value="Unassembled WGS sequence"/>
</dbReference>
<comment type="caution">
    <text evidence="2">The sequence shown here is derived from an EMBL/GenBank/DDBJ whole genome shotgun (WGS) entry which is preliminary data.</text>
</comment>
<keyword evidence="3" id="KW-1185">Reference proteome</keyword>
<gene>
    <name evidence="2" type="primary">Acey_s0005.g2714</name>
    <name evidence="2" type="ORF">Y032_0005g2714</name>
</gene>
<reference evidence="3" key="1">
    <citation type="journal article" date="2015" name="Nat. Genet.">
        <title>The genome and transcriptome of the zoonotic hookworm Ancylostoma ceylanicum identify infection-specific gene families.</title>
        <authorList>
            <person name="Schwarz E.M."/>
            <person name="Hu Y."/>
            <person name="Antoshechkin I."/>
            <person name="Miller M.M."/>
            <person name="Sternberg P.W."/>
            <person name="Aroian R.V."/>
        </authorList>
    </citation>
    <scope>NUCLEOTIDE SEQUENCE</scope>
    <source>
        <strain evidence="3">HY135</strain>
    </source>
</reference>
<name>A0A016VU75_9BILA</name>
<accession>A0A016VU75</accession>
<organism evidence="2 3">
    <name type="scientific">Ancylostoma ceylanicum</name>
    <dbReference type="NCBI Taxonomy" id="53326"/>
    <lineage>
        <taxon>Eukaryota</taxon>
        <taxon>Metazoa</taxon>
        <taxon>Ecdysozoa</taxon>
        <taxon>Nematoda</taxon>
        <taxon>Chromadorea</taxon>
        <taxon>Rhabditida</taxon>
        <taxon>Rhabditina</taxon>
        <taxon>Rhabditomorpha</taxon>
        <taxon>Strongyloidea</taxon>
        <taxon>Ancylostomatidae</taxon>
        <taxon>Ancylostomatinae</taxon>
        <taxon>Ancylostoma</taxon>
    </lineage>
</organism>
<proteinExistence type="predicted"/>
<evidence type="ECO:0000313" key="2">
    <source>
        <dbReference type="EMBL" id="EYC30552.1"/>
    </source>
</evidence>
<dbReference type="AlphaFoldDB" id="A0A016VU75"/>
<feature type="region of interest" description="Disordered" evidence="1">
    <location>
        <begin position="77"/>
        <end position="125"/>
    </location>
</feature>